<proteinExistence type="inferred from homology"/>
<comment type="similarity">
    <text evidence="4">Belongs to the biopterin-dependent aromatic amino acid hydroxylase family.</text>
</comment>
<evidence type="ECO:0000256" key="2">
    <source>
        <dbReference type="ARBA" id="ARBA00001954"/>
    </source>
</evidence>
<sequence length="298" mass="34204">MNDVAEFKVPDITARKNFGLVLAEDYTLAQPLDRYTEIDHQVWSTLYHRQMEILKDRACDEFFDGLQRLPIEPNRVPVFDELNQVLQAATGWKIVAVHGLIPDEVFFHHLANRRFPVTWWLREANQIDYLQEPDVFHDLFGHVPLLANPVFADYLAAYGQAGLAAQSENALHMLARLYWYTVEFGLIQTSAGLRIYGAGIVSSRTESIYSLESNAPNRVGFDMQRILQTRYRIDTFQKTYFVIDSFERLFTATSDFQLLSQYYAAIRHLPAIGAGEITPTDVIMQVGSREGWSESEDL</sequence>
<dbReference type="EC" id="1.14.16.1" evidence="5"/>
<dbReference type="Pfam" id="PF00351">
    <property type="entry name" value="Biopterin_H"/>
    <property type="match status" value="1"/>
</dbReference>
<evidence type="ECO:0000313" key="14">
    <source>
        <dbReference type="EMBL" id="MCB6182677.1"/>
    </source>
</evidence>
<name>A0ABS8D3B2_9NEIS</name>
<evidence type="ECO:0000256" key="11">
    <source>
        <dbReference type="ARBA" id="ARBA00023232"/>
    </source>
</evidence>
<dbReference type="InterPro" id="IPR036951">
    <property type="entry name" value="ArAA_hydroxylase_sf"/>
</dbReference>
<dbReference type="Gene3D" id="1.10.800.10">
    <property type="entry name" value="Aromatic amino acid hydroxylase"/>
    <property type="match status" value="1"/>
</dbReference>
<evidence type="ECO:0000256" key="10">
    <source>
        <dbReference type="ARBA" id="ARBA00023033"/>
    </source>
</evidence>
<evidence type="ECO:0000259" key="13">
    <source>
        <dbReference type="PROSITE" id="PS51410"/>
    </source>
</evidence>
<evidence type="ECO:0000256" key="7">
    <source>
        <dbReference type="ARBA" id="ARBA00022723"/>
    </source>
</evidence>
<comment type="cofactor">
    <cofactor evidence="2">
        <name>Fe(2+)</name>
        <dbReference type="ChEBI" id="CHEBI:29033"/>
    </cofactor>
</comment>
<evidence type="ECO:0000256" key="8">
    <source>
        <dbReference type="ARBA" id="ARBA00023002"/>
    </source>
</evidence>
<dbReference type="PRINTS" id="PR00372">
    <property type="entry name" value="FYWHYDRXLASE"/>
</dbReference>
<dbReference type="PANTHER" id="PTHR11473">
    <property type="entry name" value="AROMATIC AMINO ACID HYDROXYLASE"/>
    <property type="match status" value="1"/>
</dbReference>
<protein>
    <recommendedName>
        <fullName evidence="6">Phenylalanine-4-hydroxylase</fullName>
        <ecNumber evidence="5">1.14.16.1</ecNumber>
    </recommendedName>
    <alternativeName>
        <fullName evidence="12">Phe-4-monooxygenase</fullName>
    </alternativeName>
</protein>
<evidence type="ECO:0000256" key="9">
    <source>
        <dbReference type="ARBA" id="ARBA00023004"/>
    </source>
</evidence>
<keyword evidence="15" id="KW-1185">Reference proteome</keyword>
<dbReference type="InterPro" id="IPR036329">
    <property type="entry name" value="Aro-AA_hydroxylase_C_sf"/>
</dbReference>
<evidence type="ECO:0000256" key="3">
    <source>
        <dbReference type="ARBA" id="ARBA00005088"/>
    </source>
</evidence>
<evidence type="ECO:0000256" key="6">
    <source>
        <dbReference type="ARBA" id="ARBA00020276"/>
    </source>
</evidence>
<dbReference type="NCBIfam" id="TIGR01267">
    <property type="entry name" value="Phe4hydrox_mono"/>
    <property type="match status" value="1"/>
</dbReference>
<evidence type="ECO:0000256" key="4">
    <source>
        <dbReference type="ARBA" id="ARBA00009712"/>
    </source>
</evidence>
<comment type="caution">
    <text evidence="14">The sequence shown here is derived from an EMBL/GenBank/DDBJ whole genome shotgun (WGS) entry which is preliminary data.</text>
</comment>
<keyword evidence="9" id="KW-0408">Iron</keyword>
<dbReference type="InterPro" id="IPR019774">
    <property type="entry name" value="Aromatic-AA_hydroxylase_C"/>
</dbReference>
<dbReference type="InterPro" id="IPR001273">
    <property type="entry name" value="ArAA_hydroxylase"/>
</dbReference>
<evidence type="ECO:0000256" key="1">
    <source>
        <dbReference type="ARBA" id="ARBA00001060"/>
    </source>
</evidence>
<dbReference type="EMBL" id="JAJBZT010000002">
    <property type="protein sequence ID" value="MCB6182677.1"/>
    <property type="molecule type" value="Genomic_DNA"/>
</dbReference>
<organism evidence="14 15">
    <name type="scientific">Leeia speluncae</name>
    <dbReference type="NCBI Taxonomy" id="2884804"/>
    <lineage>
        <taxon>Bacteria</taxon>
        <taxon>Pseudomonadati</taxon>
        <taxon>Pseudomonadota</taxon>
        <taxon>Betaproteobacteria</taxon>
        <taxon>Neisseriales</taxon>
        <taxon>Leeiaceae</taxon>
        <taxon>Leeia</taxon>
    </lineage>
</organism>
<comment type="pathway">
    <text evidence="3">Amino-acid degradation; L-phenylalanine degradation; acetoacetate and fumarate from L-phenylalanine: step 1/6.</text>
</comment>
<dbReference type="RefSeq" id="WP_227178654.1">
    <property type="nucleotide sequence ID" value="NZ_JAJBZT010000002.1"/>
</dbReference>
<dbReference type="Proteomes" id="UP001165395">
    <property type="component" value="Unassembled WGS sequence"/>
</dbReference>
<gene>
    <name evidence="14" type="primary">phhA</name>
    <name evidence="14" type="ORF">LIN78_03805</name>
</gene>
<keyword evidence="11" id="KW-0585">Phenylalanine catabolism</keyword>
<accession>A0ABS8D3B2</accession>
<dbReference type="InterPro" id="IPR018301">
    <property type="entry name" value="ArAA_hydroxylase_Fe/CU_BS"/>
</dbReference>
<dbReference type="GO" id="GO:0004505">
    <property type="term" value="F:phenylalanine 4-monooxygenase activity"/>
    <property type="evidence" value="ECO:0007669"/>
    <property type="project" value="UniProtKB-EC"/>
</dbReference>
<evidence type="ECO:0000256" key="12">
    <source>
        <dbReference type="ARBA" id="ARBA00029922"/>
    </source>
</evidence>
<dbReference type="SUPFAM" id="SSF56534">
    <property type="entry name" value="Aromatic aminoacid monoxygenases, catalytic and oligomerization domains"/>
    <property type="match status" value="1"/>
</dbReference>
<reference evidence="14" key="1">
    <citation type="submission" date="2021-10" db="EMBL/GenBank/DDBJ databases">
        <title>The complete genome sequence of Leeia sp. TBRC 13508.</title>
        <authorList>
            <person name="Charoenyingcharoen P."/>
            <person name="Yukphan P."/>
        </authorList>
    </citation>
    <scope>NUCLEOTIDE SEQUENCE</scope>
    <source>
        <strain evidence="14">TBRC 13508</strain>
    </source>
</reference>
<dbReference type="InterPro" id="IPR005960">
    <property type="entry name" value="Phe-4-hydroxylase_mono"/>
</dbReference>
<dbReference type="PROSITE" id="PS00367">
    <property type="entry name" value="BH4_AAA_HYDROXYL_1"/>
    <property type="match status" value="1"/>
</dbReference>
<dbReference type="NCBIfam" id="NF008877">
    <property type="entry name" value="PRK11913.1-2"/>
    <property type="match status" value="1"/>
</dbReference>
<dbReference type="CDD" id="cd03348">
    <property type="entry name" value="pro_PheOH"/>
    <property type="match status" value="1"/>
</dbReference>
<keyword evidence="7" id="KW-0479">Metal-binding</keyword>
<evidence type="ECO:0000256" key="5">
    <source>
        <dbReference type="ARBA" id="ARBA00011995"/>
    </source>
</evidence>
<keyword evidence="8 14" id="KW-0560">Oxidoreductase</keyword>
<evidence type="ECO:0000313" key="15">
    <source>
        <dbReference type="Proteomes" id="UP001165395"/>
    </source>
</evidence>
<dbReference type="PROSITE" id="PS51410">
    <property type="entry name" value="BH4_AAA_HYDROXYL_2"/>
    <property type="match status" value="1"/>
</dbReference>
<dbReference type="PANTHER" id="PTHR11473:SF24">
    <property type="entry name" value="PHENYLALANINE-4-HYDROXYLASE"/>
    <property type="match status" value="1"/>
</dbReference>
<feature type="domain" description="Biopterin-dependent aromatic amino acid hydroxylase family profile" evidence="13">
    <location>
        <begin position="1"/>
        <end position="298"/>
    </location>
</feature>
<comment type="catalytic activity">
    <reaction evidence="1">
        <text>(6R)-L-erythro-5,6,7,8-tetrahydrobiopterin + L-phenylalanine + O2 = (4aS,6R)-4a-hydroxy-L-erythro-5,6,7,8-tetrahydrobiopterin + L-tyrosine</text>
        <dbReference type="Rhea" id="RHEA:20273"/>
        <dbReference type="ChEBI" id="CHEBI:15379"/>
        <dbReference type="ChEBI" id="CHEBI:15642"/>
        <dbReference type="ChEBI" id="CHEBI:58095"/>
        <dbReference type="ChEBI" id="CHEBI:58315"/>
        <dbReference type="ChEBI" id="CHEBI:59560"/>
        <dbReference type="EC" id="1.14.16.1"/>
    </reaction>
</comment>
<keyword evidence="10" id="KW-0503">Monooxygenase</keyword>